<accession>A0A915INL0</accession>
<evidence type="ECO:0000313" key="2">
    <source>
        <dbReference type="Proteomes" id="UP000887565"/>
    </source>
</evidence>
<dbReference type="WBParaSite" id="nRc.2.0.1.t15018-RA">
    <property type="protein sequence ID" value="nRc.2.0.1.t15018-RA"/>
    <property type="gene ID" value="nRc.2.0.1.g15018"/>
</dbReference>
<feature type="compositionally biased region" description="Low complexity" evidence="1">
    <location>
        <begin position="116"/>
        <end position="127"/>
    </location>
</feature>
<organism evidence="2 3">
    <name type="scientific">Romanomermis culicivorax</name>
    <name type="common">Nematode worm</name>
    <dbReference type="NCBI Taxonomy" id="13658"/>
    <lineage>
        <taxon>Eukaryota</taxon>
        <taxon>Metazoa</taxon>
        <taxon>Ecdysozoa</taxon>
        <taxon>Nematoda</taxon>
        <taxon>Enoplea</taxon>
        <taxon>Dorylaimia</taxon>
        <taxon>Mermithida</taxon>
        <taxon>Mermithoidea</taxon>
        <taxon>Mermithidae</taxon>
        <taxon>Romanomermis</taxon>
    </lineage>
</organism>
<feature type="compositionally biased region" description="Basic and acidic residues" evidence="1">
    <location>
        <begin position="58"/>
        <end position="78"/>
    </location>
</feature>
<dbReference type="AlphaFoldDB" id="A0A915INL0"/>
<evidence type="ECO:0000256" key="1">
    <source>
        <dbReference type="SAM" id="MobiDB-lite"/>
    </source>
</evidence>
<name>A0A915INL0_ROMCU</name>
<reference evidence="3" key="1">
    <citation type="submission" date="2022-11" db="UniProtKB">
        <authorList>
            <consortium name="WormBaseParasite"/>
        </authorList>
    </citation>
    <scope>IDENTIFICATION</scope>
</reference>
<sequence>ITSALYIRILYFPWKEDHAEFLKIFKLSYLKERNFPKKIGKVAPNCQQALTREWSFSRSEESQRDKRVSLPRIKEKTPKVPRNATDTSRTALGAVLYRETKLDHWIYPEDSESDPDSSSPANSINAITTRSMVREVEKKDQAQVQPDGNQGQKSLTEETPSYFFSLSPRGFWNWNFLYFRPTSAIFLLG</sequence>
<protein>
    <submittedName>
        <fullName evidence="3">Uncharacterized protein</fullName>
    </submittedName>
</protein>
<evidence type="ECO:0000313" key="3">
    <source>
        <dbReference type="WBParaSite" id="nRc.2.0.1.t15018-RA"/>
    </source>
</evidence>
<keyword evidence="2" id="KW-1185">Reference proteome</keyword>
<feature type="region of interest" description="Disordered" evidence="1">
    <location>
        <begin position="108"/>
        <end position="129"/>
    </location>
</feature>
<proteinExistence type="predicted"/>
<feature type="region of interest" description="Disordered" evidence="1">
    <location>
        <begin position="55"/>
        <end position="85"/>
    </location>
</feature>
<dbReference type="Proteomes" id="UP000887565">
    <property type="component" value="Unplaced"/>
</dbReference>